<dbReference type="Gene3D" id="1.20.5.170">
    <property type="match status" value="1"/>
</dbReference>
<dbReference type="InterPro" id="IPR013923">
    <property type="entry name" value="Autophagy-rel_prot_16_dom"/>
</dbReference>
<dbReference type="GO" id="GO:0043495">
    <property type="term" value="F:protein-membrane adaptor activity"/>
    <property type="evidence" value="ECO:0007669"/>
    <property type="project" value="TreeGrafter"/>
</dbReference>
<dbReference type="PROSITE" id="PS50082">
    <property type="entry name" value="WD_REPEATS_2"/>
    <property type="match status" value="1"/>
</dbReference>
<dbReference type="GO" id="GO:0000045">
    <property type="term" value="P:autophagosome assembly"/>
    <property type="evidence" value="ECO:0007669"/>
    <property type="project" value="InterPro"/>
</dbReference>
<feature type="non-terminal residue" evidence="2">
    <location>
        <position position="1"/>
    </location>
</feature>
<dbReference type="GO" id="GO:0034274">
    <property type="term" value="C:Atg12-Atg5-Atg16 complex"/>
    <property type="evidence" value="ECO:0007669"/>
    <property type="project" value="TreeGrafter"/>
</dbReference>
<dbReference type="EMBL" id="CACRXK020005038">
    <property type="protein sequence ID" value="CAB4004895.1"/>
    <property type="molecule type" value="Genomic_DNA"/>
</dbReference>
<dbReference type="GO" id="GO:0000421">
    <property type="term" value="C:autophagosome membrane"/>
    <property type="evidence" value="ECO:0007669"/>
    <property type="project" value="TreeGrafter"/>
</dbReference>
<dbReference type="SMART" id="SM00320">
    <property type="entry name" value="WD40"/>
    <property type="match status" value="1"/>
</dbReference>
<evidence type="ECO:0000313" key="3">
    <source>
        <dbReference type="Proteomes" id="UP001152795"/>
    </source>
</evidence>
<dbReference type="PANTHER" id="PTHR19878:SF8">
    <property type="entry name" value="AUTOPHAGY-RELATED 16, ISOFORM F"/>
    <property type="match status" value="1"/>
</dbReference>
<dbReference type="SUPFAM" id="SSF50978">
    <property type="entry name" value="WD40 repeat-like"/>
    <property type="match status" value="1"/>
</dbReference>
<dbReference type="Proteomes" id="UP001152795">
    <property type="component" value="Unassembled WGS sequence"/>
</dbReference>
<dbReference type="AlphaFoldDB" id="A0A6S7HG27"/>
<evidence type="ECO:0000256" key="1">
    <source>
        <dbReference type="ARBA" id="ARBA00009271"/>
    </source>
</evidence>
<evidence type="ECO:0000313" key="2">
    <source>
        <dbReference type="EMBL" id="CAB4004895.1"/>
    </source>
</evidence>
<organism evidence="2 3">
    <name type="scientific">Paramuricea clavata</name>
    <name type="common">Red gorgonian</name>
    <name type="synonym">Violescent sea-whip</name>
    <dbReference type="NCBI Taxonomy" id="317549"/>
    <lineage>
        <taxon>Eukaryota</taxon>
        <taxon>Metazoa</taxon>
        <taxon>Cnidaria</taxon>
        <taxon>Anthozoa</taxon>
        <taxon>Octocorallia</taxon>
        <taxon>Malacalcyonacea</taxon>
        <taxon>Plexauridae</taxon>
        <taxon>Paramuricea</taxon>
    </lineage>
</organism>
<comment type="caution">
    <text evidence="2">The sequence shown here is derived from an EMBL/GenBank/DDBJ whole genome shotgun (WGS) entry which is preliminary data.</text>
</comment>
<dbReference type="Pfam" id="PF00400">
    <property type="entry name" value="WD40"/>
    <property type="match status" value="1"/>
</dbReference>
<dbReference type="Gene3D" id="2.130.10.10">
    <property type="entry name" value="YVTN repeat-like/Quinoprotein amine dehydrogenase"/>
    <property type="match status" value="1"/>
</dbReference>
<gene>
    <name evidence="2" type="ORF">PACLA_8A046234</name>
</gene>
<proteinExistence type="inferred from homology"/>
<dbReference type="GO" id="GO:0034045">
    <property type="term" value="C:phagophore assembly site membrane"/>
    <property type="evidence" value="ECO:0007669"/>
    <property type="project" value="TreeGrafter"/>
</dbReference>
<dbReference type="InterPro" id="IPR036322">
    <property type="entry name" value="WD40_repeat_dom_sf"/>
</dbReference>
<dbReference type="Pfam" id="PF08614">
    <property type="entry name" value="ATG16"/>
    <property type="match status" value="1"/>
</dbReference>
<protein>
    <submittedName>
        <fullName evidence="2">Autophagy-related 16-1-like</fullName>
    </submittedName>
</protein>
<dbReference type="PROSITE" id="PS50294">
    <property type="entry name" value="WD_REPEATS_REGION"/>
    <property type="match status" value="1"/>
</dbReference>
<dbReference type="InterPro" id="IPR015943">
    <property type="entry name" value="WD40/YVTN_repeat-like_dom_sf"/>
</dbReference>
<dbReference type="PANTHER" id="PTHR19878">
    <property type="entry name" value="AUTOPHAGY PROTEIN 16-LIKE"/>
    <property type="match status" value="1"/>
</dbReference>
<comment type="similarity">
    <text evidence="1">Belongs to the WD repeat ATG16 family.</text>
</comment>
<dbReference type="CDD" id="cd22887">
    <property type="entry name" value="Atg16_CCD"/>
    <property type="match status" value="1"/>
</dbReference>
<dbReference type="InterPro" id="IPR001680">
    <property type="entry name" value="WD40_rpt"/>
</dbReference>
<keyword evidence="3" id="KW-1185">Reference proteome</keyword>
<accession>A0A6S7HG27</accession>
<dbReference type="OrthoDB" id="6018161at2759"/>
<reference evidence="2" key="1">
    <citation type="submission" date="2020-04" db="EMBL/GenBank/DDBJ databases">
        <authorList>
            <person name="Alioto T."/>
            <person name="Alioto T."/>
            <person name="Gomez Garrido J."/>
        </authorList>
    </citation>
    <scope>NUCLEOTIDE SEQUENCE</scope>
    <source>
        <strain evidence="2">A484AB</strain>
    </source>
</reference>
<dbReference type="InterPro" id="IPR045160">
    <property type="entry name" value="ATG16"/>
</dbReference>
<name>A0A6S7HG27_PARCT</name>
<sequence>MALGLPWKVEILQRLQNRDRQEFVSFKDLIKSHNKLFDNADTLKSKIVQLEIQTLQMKQENAELQDKTSSTSSSGAVGSEKVQALEQKIYKLQEELTVLHRTKGENAQKVIELNNVITQKNDDLSLKEAQLQDSLINLDCVKTEAKRLEQTIVELEATDQMLKDELQALQMAYNSLELKFGKVQEENRELVERWMMKKAKDADAMNFENEQQTRARQAKLQQDLMEAAKEPIALPKKNRTSSSPLDHNGDHDIPSPPYCFFTTLPTEPLHKVIGHDGEVNAVAFSPNGRCFATGGSDKLVKIWEIGKTCDNKASIHGCNAGITSIEFDLQ</sequence>